<dbReference type="InterPro" id="IPR000719">
    <property type="entry name" value="Prot_kinase_dom"/>
</dbReference>
<dbReference type="GO" id="GO:0005524">
    <property type="term" value="F:ATP binding"/>
    <property type="evidence" value="ECO:0007669"/>
    <property type="project" value="UniProtKB-UniRule"/>
</dbReference>
<evidence type="ECO:0000256" key="5">
    <source>
        <dbReference type="ARBA" id="ARBA00022679"/>
    </source>
</evidence>
<evidence type="ECO:0000256" key="6">
    <source>
        <dbReference type="ARBA" id="ARBA00022741"/>
    </source>
</evidence>
<dbReference type="InterPro" id="IPR050167">
    <property type="entry name" value="Ser_Thr_protein_kinase"/>
</dbReference>
<evidence type="ECO:0000256" key="8">
    <source>
        <dbReference type="ARBA" id="ARBA00022840"/>
    </source>
</evidence>
<keyword evidence="8 10" id="KW-0067">ATP-binding</keyword>
<dbReference type="SUPFAM" id="SSF54277">
    <property type="entry name" value="CAD &amp; PB1 domains"/>
    <property type="match status" value="1"/>
</dbReference>
<reference evidence="13" key="1">
    <citation type="submission" date="2022-07" db="EMBL/GenBank/DDBJ databases">
        <authorList>
            <person name="Macas J."/>
            <person name="Novak P."/>
            <person name="Neumann P."/>
        </authorList>
    </citation>
    <scope>NUCLEOTIDE SEQUENCE</scope>
</reference>
<evidence type="ECO:0000256" key="7">
    <source>
        <dbReference type="ARBA" id="ARBA00022777"/>
    </source>
</evidence>
<evidence type="ECO:0000256" key="1">
    <source>
        <dbReference type="ARBA" id="ARBA00004496"/>
    </source>
</evidence>
<evidence type="ECO:0000256" key="3">
    <source>
        <dbReference type="ARBA" id="ARBA00022527"/>
    </source>
</evidence>
<evidence type="ECO:0000313" key="13">
    <source>
        <dbReference type="EMBL" id="CAH9086786.1"/>
    </source>
</evidence>
<dbReference type="SUPFAM" id="SSF56112">
    <property type="entry name" value="Protein kinase-like (PK-like)"/>
    <property type="match status" value="1"/>
</dbReference>
<evidence type="ECO:0000256" key="4">
    <source>
        <dbReference type="ARBA" id="ARBA00022553"/>
    </source>
</evidence>
<dbReference type="Gene3D" id="3.10.20.90">
    <property type="entry name" value="Phosphatidylinositol 3-kinase Catalytic Subunit, Chain A, domain 1"/>
    <property type="match status" value="1"/>
</dbReference>
<dbReference type="InterPro" id="IPR011009">
    <property type="entry name" value="Kinase-like_dom_sf"/>
</dbReference>
<dbReference type="PROSITE" id="PS50011">
    <property type="entry name" value="PROTEIN_KINASE_DOM"/>
    <property type="match status" value="1"/>
</dbReference>
<protein>
    <recommendedName>
        <fullName evidence="12">Protein kinase domain-containing protein</fullName>
    </recommendedName>
</protein>
<feature type="region of interest" description="Disordered" evidence="11">
    <location>
        <begin position="904"/>
        <end position="930"/>
    </location>
</feature>
<feature type="compositionally biased region" description="Polar residues" evidence="11">
    <location>
        <begin position="904"/>
        <end position="917"/>
    </location>
</feature>
<dbReference type="PANTHER" id="PTHR23257:SF797">
    <property type="entry name" value="KINASE SUPERFAMILY WITH OCTICOSAPEPTIDE_PHOX_BEM1P DOMAIN-CONTAINING PROTEIN"/>
    <property type="match status" value="1"/>
</dbReference>
<dbReference type="FunFam" id="1.10.510.10:FF:000142">
    <property type="entry name" value="Octicosapeptide/phox/Bem1p domain kinase superfamily protein"/>
    <property type="match status" value="1"/>
</dbReference>
<dbReference type="CDD" id="cd06410">
    <property type="entry name" value="PB1_UP2"/>
    <property type="match status" value="1"/>
</dbReference>
<dbReference type="SMART" id="SM00220">
    <property type="entry name" value="S_TKc"/>
    <property type="match status" value="1"/>
</dbReference>
<feature type="region of interest" description="Disordered" evidence="11">
    <location>
        <begin position="203"/>
        <end position="223"/>
    </location>
</feature>
<keyword evidence="14" id="KW-1185">Reference proteome</keyword>
<proteinExistence type="predicted"/>
<evidence type="ECO:0000256" key="11">
    <source>
        <dbReference type="SAM" id="MobiDB-lite"/>
    </source>
</evidence>
<dbReference type="PROSITE" id="PS00108">
    <property type="entry name" value="PROTEIN_KINASE_ST"/>
    <property type="match status" value="1"/>
</dbReference>
<dbReference type="Pfam" id="PF07714">
    <property type="entry name" value="PK_Tyr_Ser-Thr"/>
    <property type="match status" value="1"/>
</dbReference>
<organism evidence="13 14">
    <name type="scientific">Cuscuta europaea</name>
    <name type="common">European dodder</name>
    <dbReference type="NCBI Taxonomy" id="41803"/>
    <lineage>
        <taxon>Eukaryota</taxon>
        <taxon>Viridiplantae</taxon>
        <taxon>Streptophyta</taxon>
        <taxon>Embryophyta</taxon>
        <taxon>Tracheophyta</taxon>
        <taxon>Spermatophyta</taxon>
        <taxon>Magnoliopsida</taxon>
        <taxon>eudicotyledons</taxon>
        <taxon>Gunneridae</taxon>
        <taxon>Pentapetalae</taxon>
        <taxon>asterids</taxon>
        <taxon>lamiids</taxon>
        <taxon>Solanales</taxon>
        <taxon>Convolvulaceae</taxon>
        <taxon>Cuscuteae</taxon>
        <taxon>Cuscuta</taxon>
        <taxon>Cuscuta subgen. Cuscuta</taxon>
    </lineage>
</organism>
<keyword evidence="6 10" id="KW-0547">Nucleotide-binding</keyword>
<name>A0A9P0Z565_CUSEU</name>
<keyword evidence="7" id="KW-0418">Kinase</keyword>
<feature type="domain" description="Protein kinase" evidence="12">
    <location>
        <begin position="962"/>
        <end position="1227"/>
    </location>
</feature>
<feature type="compositionally biased region" description="Basic and acidic residues" evidence="11">
    <location>
        <begin position="920"/>
        <end position="930"/>
    </location>
</feature>
<keyword evidence="2" id="KW-0963">Cytoplasm</keyword>
<dbReference type="FunFam" id="3.10.20.90:FF:000058">
    <property type="entry name" value="Octicosapeptide/phox/Bem1p domain kinase superfamily protein"/>
    <property type="match status" value="1"/>
</dbReference>
<dbReference type="InterPro" id="IPR017441">
    <property type="entry name" value="Protein_kinase_ATP_BS"/>
</dbReference>
<keyword evidence="9" id="KW-0927">Auxin signaling pathway</keyword>
<dbReference type="SMART" id="SM00666">
    <property type="entry name" value="PB1"/>
    <property type="match status" value="1"/>
</dbReference>
<keyword evidence="5" id="KW-0808">Transferase</keyword>
<dbReference type="Pfam" id="PF00564">
    <property type="entry name" value="PB1"/>
    <property type="match status" value="1"/>
</dbReference>
<keyword evidence="3" id="KW-0723">Serine/threonine-protein kinase</keyword>
<feature type="binding site" evidence="10">
    <location>
        <position position="999"/>
    </location>
    <ligand>
        <name>ATP</name>
        <dbReference type="ChEBI" id="CHEBI:30616"/>
    </ligand>
</feature>
<dbReference type="PANTHER" id="PTHR23257">
    <property type="entry name" value="SERINE-THREONINE PROTEIN KINASE"/>
    <property type="match status" value="1"/>
</dbReference>
<dbReference type="InterPro" id="IPR008271">
    <property type="entry name" value="Ser/Thr_kinase_AS"/>
</dbReference>
<dbReference type="GO" id="GO:0010928">
    <property type="term" value="P:regulation of auxin mediated signaling pathway"/>
    <property type="evidence" value="ECO:0007669"/>
    <property type="project" value="UniProtKB-ARBA"/>
</dbReference>
<dbReference type="Gene3D" id="3.30.200.20">
    <property type="entry name" value="Phosphorylase Kinase, domain 1"/>
    <property type="match status" value="1"/>
</dbReference>
<dbReference type="PRINTS" id="PR00109">
    <property type="entry name" value="TYRKINASE"/>
</dbReference>
<dbReference type="Proteomes" id="UP001152484">
    <property type="component" value="Unassembled WGS sequence"/>
</dbReference>
<dbReference type="Gene3D" id="1.10.510.10">
    <property type="entry name" value="Transferase(Phosphotransferase) domain 1"/>
    <property type="match status" value="1"/>
</dbReference>
<comment type="subcellular location">
    <subcellularLocation>
        <location evidence="1">Cytoplasm</location>
    </subcellularLocation>
</comment>
<dbReference type="GO" id="GO:0009734">
    <property type="term" value="P:auxin-activated signaling pathway"/>
    <property type="evidence" value="ECO:0007669"/>
    <property type="project" value="UniProtKB-KW"/>
</dbReference>
<evidence type="ECO:0000313" key="14">
    <source>
        <dbReference type="Proteomes" id="UP001152484"/>
    </source>
</evidence>
<evidence type="ECO:0000256" key="2">
    <source>
        <dbReference type="ARBA" id="ARBA00022490"/>
    </source>
</evidence>
<dbReference type="GO" id="GO:0004674">
    <property type="term" value="F:protein serine/threonine kinase activity"/>
    <property type="evidence" value="ECO:0007669"/>
    <property type="project" value="UniProtKB-KW"/>
</dbReference>
<dbReference type="PROSITE" id="PS00107">
    <property type="entry name" value="PROTEIN_KINASE_ATP"/>
    <property type="match status" value="1"/>
</dbReference>
<dbReference type="FunFam" id="3.30.200.20:FF:000081">
    <property type="entry name" value="Octicosapeptide/phox/Bem1p domain kinase superfamily protein"/>
    <property type="match status" value="1"/>
</dbReference>
<evidence type="ECO:0000259" key="12">
    <source>
        <dbReference type="PROSITE" id="PS50011"/>
    </source>
</evidence>
<dbReference type="InterPro" id="IPR000270">
    <property type="entry name" value="PB1_dom"/>
</dbReference>
<dbReference type="CDD" id="cd13999">
    <property type="entry name" value="STKc_MAP3K-like"/>
    <property type="match status" value="1"/>
</dbReference>
<gene>
    <name evidence="13" type="ORF">CEURO_LOCUS9776</name>
</gene>
<dbReference type="AlphaFoldDB" id="A0A9P0Z565"/>
<dbReference type="InterPro" id="IPR001245">
    <property type="entry name" value="Ser-Thr/Tyr_kinase_cat_dom"/>
</dbReference>
<accession>A0A9P0Z565</accession>
<evidence type="ECO:0000256" key="9">
    <source>
        <dbReference type="ARBA" id="ARBA00023294"/>
    </source>
</evidence>
<keyword evidence="4" id="KW-0597">Phosphoprotein</keyword>
<dbReference type="OrthoDB" id="1285259at2759"/>
<dbReference type="EMBL" id="CAMAPE010000019">
    <property type="protein sequence ID" value="CAH9086786.1"/>
    <property type="molecule type" value="Genomic_DNA"/>
</dbReference>
<comment type="caution">
    <text evidence="13">The sequence shown here is derived from an EMBL/GenBank/DDBJ whole genome shotgun (WGS) entry which is preliminary data.</text>
</comment>
<evidence type="ECO:0000256" key="10">
    <source>
        <dbReference type="PROSITE-ProRule" id="PRU10141"/>
    </source>
</evidence>
<dbReference type="GO" id="GO:0005737">
    <property type="term" value="C:cytoplasm"/>
    <property type="evidence" value="ECO:0007669"/>
    <property type="project" value="UniProtKB-SubCell"/>
</dbReference>
<sequence>MASDRNLKPINLGPASMLRTVQLEESLMVPGGVYGNAIPGFTPQTITHYPVTTPDTGFVSLGFTNGVPVVCGGGVLPRIPSKEVGAGGNSLSSGRKVKLLCSFGGKIQPRPSDRALRYVGGQTRIIGVRRDVSFHDFIRKMADVYGEDVAIKYQLPDEELDALVSVSSPNDLENMMDEFEKLADGSAKLRVFLFSPSEVGSSGVTNVRTNSSANSEASGSQGANAIPLSSEAAVLPSRIASAPPPSAVVEPNPAVYPECGFGLPKPGISFQLHSTHAPSDMLTHPDYNPKQFTSPLWGEGGITSVGVNASANLEASSGQGVITVPLSSDTVVLPSGISSAPPPRAVLEPNPATYSESGFDLLKPGVSFPLHSTYAPSDILIRPDYYPQQLPLQFFGGVGVKSVGPNASANLGASSGQGATAIPLTGEASVPPCGIASAPPPRAVVESNPAIYSESGFDLLKAGVSFQPHSAYAPYGMLTHLDYYPQQLPSQFLGEGGVMSAGSNTSANSEASVGQGVIAIPLSGEVTVLPGGISSAPPPPRAVLEPNPAICSESSFDLLKPGVGLQLCSTYAPSDMLTCPDYYPQQFLGEGGPVFTQQPLTAGATLQQFVSSHVTANPNLNRVPNNPPQVRFEQFPSENTPATSTLAGCHQIPANKDQECDKIQSDFYQLLPGGVAGLSSGMQLQSHYSQFIPTVPLSCQVDTPENLFVPLQYHVKETINANENLKQVESRMGNLKLYDKFIEDIALENNVQQVVQGPTFVDANDTQKTEMPSTTSAQTTLLESLWPLEPCAVLPPPLDAQENSSSLFSNLDPWNIMQCDAHFPPPMPSKIRLRKETVAVKNHQSDDGEMTIDGNQGLGAKMRVYRGVSPSSAYPNKDSGSADEIIKQELQAVAEDVAASVLQSSLPSNTEHSSEVQSAGEEKHSDRNKCEKVEIELPERRDFGFALSADIGHLQIIKNNDLEEFRELGSGTFGTVFHGKWRGTDVAIKRINDRCFAGKPSEEKRMREDFWNEAINLADLHHPNVVAFYGVVLDGPNGSVATVTEYMVNGSLRNALHNHERSIDKWKRILIAMDVAFGMEYLHGKNIVHFDLKSDNLLVNLRDPHRPICKVGDLGLSKVKCQTLISGGVRGTLPWMAPELLNGNSNLVSEKVDIFSFGVVMWELLTGEEPYADLHYGAIIGGIVSNTLRPTVPESCDPDWRALMERCWSAEPSERPSFSEIANELRVIASKFRPKG</sequence>